<evidence type="ECO:0008006" key="5">
    <source>
        <dbReference type="Google" id="ProtNLM"/>
    </source>
</evidence>
<dbReference type="Pfam" id="PF05272">
    <property type="entry name" value="VapE-like_dom"/>
    <property type="match status" value="1"/>
</dbReference>
<dbReference type="PANTHER" id="PTHR34985">
    <property type="entry name" value="SLR0554 PROTEIN"/>
    <property type="match status" value="1"/>
</dbReference>
<evidence type="ECO:0000313" key="4">
    <source>
        <dbReference type="Proteomes" id="UP000820977"/>
    </source>
</evidence>
<organism evidence="3 4">
    <name type="scientific">Xylanibacter caecicola</name>
    <dbReference type="NCBI Taxonomy" id="2736294"/>
    <lineage>
        <taxon>Bacteria</taxon>
        <taxon>Pseudomonadati</taxon>
        <taxon>Bacteroidota</taxon>
        <taxon>Bacteroidia</taxon>
        <taxon>Bacteroidales</taxon>
        <taxon>Prevotellaceae</taxon>
        <taxon>Xylanibacter</taxon>
    </lineage>
</organism>
<dbReference type="InterPro" id="IPR014907">
    <property type="entry name" value="BT4734-like_N"/>
</dbReference>
<accession>A0ABX2B0N8</accession>
<dbReference type="RefSeq" id="WP_172344562.1">
    <property type="nucleotide sequence ID" value="NZ_CASYYZ010000091.1"/>
</dbReference>
<keyword evidence="4" id="KW-1185">Reference proteome</keyword>
<comment type="caution">
    <text evidence="3">The sequence shown here is derived from an EMBL/GenBank/DDBJ whole genome shotgun (WGS) entry which is preliminary data.</text>
</comment>
<protein>
    <recommendedName>
        <fullName evidence="5">Virulence-protein E N-terminal domain-containing protein</fullName>
    </recommendedName>
</protein>
<sequence length="707" mass="79877">MKNIVSKFENLRSRVPVVSDFDEVMCMLTGGSLKTATMQYRRTMAEAETAGMRGDAETARMLKDRLSRMKAGMPAFVAWVTLDGGRTESNITGYTGYVMVDLDHLADGTFADALRKVKTDPHTRLAYTTVSGRGIRVICRMKGTVDKANFRDAWTTANEYYARLCGCPFDRQCSNATRMSVVCHDPDALFRPDAQSLEIVIGSPKPVRRKGRPADISAAVEAGRKVLDGEGLCYVPGHHNEYVSRLIYHLNRYGVAESDALDRLLREYADYNSSNGNPLPGMVHSVYANHRDEHGSVKLKGEGSGRNSGTPIVMLEQFITGKYVLRVNVVSGVTEWAHAAKDGSPLGEFRDMDDTFENSLWCEMRREGINTDLMSLATLLRSDFVPTFHPMTGYLDSLPPWDGRTDHIGRLLSLVHCRNVPHKVFDHCARRWLVALVAAAMFDNVVNHEILVLLGRQGTFKSSFMNNILPPCLRKYYSVKTNSHRMDKDDAFALTENFLINFEEIDSMSRTEVNQLKALTTVPYIKDRPAYGRRKVRLPHRASFCATGNNLQFLTDDTGNRRWLVFEVEHIDNPWTANIDHNGVYAQAKALIDGGFKYWFDGDEIDDINRQNREFETPDSARELVVTHYRHPEPYEKCTYLTSTQIAARFAPQLKVSPVAIGRVMRELEYGQVKKHYGRFWEVIEIQVADIGKHVPGDSSSKNDIPF</sequence>
<name>A0ABX2B0N8_9BACT</name>
<dbReference type="InterPro" id="IPR007936">
    <property type="entry name" value="VapE-like_dom"/>
</dbReference>
<dbReference type="PANTHER" id="PTHR34985:SF1">
    <property type="entry name" value="SLR0554 PROTEIN"/>
    <property type="match status" value="1"/>
</dbReference>
<dbReference type="Pfam" id="PF08800">
    <property type="entry name" value="BT4734-like_N"/>
    <property type="match status" value="1"/>
</dbReference>
<feature type="domain" description="BT4734-like N-terminal" evidence="2">
    <location>
        <begin position="69"/>
        <end position="190"/>
    </location>
</feature>
<proteinExistence type="predicted"/>
<gene>
    <name evidence="3" type="ORF">HPS54_06005</name>
</gene>
<dbReference type="EMBL" id="JABKKJ010000007">
    <property type="protein sequence ID" value="NPE25074.1"/>
    <property type="molecule type" value="Genomic_DNA"/>
</dbReference>
<evidence type="ECO:0000313" key="3">
    <source>
        <dbReference type="EMBL" id="NPE25074.1"/>
    </source>
</evidence>
<evidence type="ECO:0000259" key="2">
    <source>
        <dbReference type="Pfam" id="PF08800"/>
    </source>
</evidence>
<evidence type="ECO:0000259" key="1">
    <source>
        <dbReference type="Pfam" id="PF05272"/>
    </source>
</evidence>
<feature type="domain" description="Virulence-associated protein E-like" evidence="1">
    <location>
        <begin position="401"/>
        <end position="616"/>
    </location>
</feature>
<dbReference type="Proteomes" id="UP000820977">
    <property type="component" value="Unassembled WGS sequence"/>
</dbReference>
<reference evidence="3 4" key="1">
    <citation type="submission" date="2020-05" db="EMBL/GenBank/DDBJ databases">
        <title>Distinct polysaccharide utilization as determinants for interspecies competition between intestinal Prevotella spp.</title>
        <authorList>
            <person name="Galvez E.J.C."/>
            <person name="Iljazovic A."/>
            <person name="Strowig T."/>
        </authorList>
    </citation>
    <scope>NUCLEOTIDE SEQUENCE [LARGE SCALE GENOMIC DNA]</scope>
    <source>
        <strain evidence="3 4">PCHR</strain>
    </source>
</reference>